<dbReference type="Pfam" id="PF02596">
    <property type="entry name" value="DUF169"/>
    <property type="match status" value="1"/>
</dbReference>
<gene>
    <name evidence="1" type="ORF">S12H4_15508</name>
</gene>
<evidence type="ECO:0000313" key="1">
    <source>
        <dbReference type="EMBL" id="GAI87529.1"/>
    </source>
</evidence>
<organism evidence="1">
    <name type="scientific">marine sediment metagenome</name>
    <dbReference type="NCBI Taxonomy" id="412755"/>
    <lineage>
        <taxon>unclassified sequences</taxon>
        <taxon>metagenomes</taxon>
        <taxon>ecological metagenomes</taxon>
    </lineage>
</organism>
<proteinExistence type="predicted"/>
<accession>X1U5H2</accession>
<dbReference type="EMBL" id="BARW01007454">
    <property type="protein sequence ID" value="GAI87529.1"/>
    <property type="molecule type" value="Genomic_DNA"/>
</dbReference>
<dbReference type="AlphaFoldDB" id="X1U5H2"/>
<reference evidence="1" key="1">
    <citation type="journal article" date="2014" name="Front. Microbiol.">
        <title>High frequency of phylogenetically diverse reductive dehalogenase-homologous genes in deep subseafloor sedimentary metagenomes.</title>
        <authorList>
            <person name="Kawai M."/>
            <person name="Futagami T."/>
            <person name="Toyoda A."/>
            <person name="Takaki Y."/>
            <person name="Nishi S."/>
            <person name="Hori S."/>
            <person name="Arai W."/>
            <person name="Tsubouchi T."/>
            <person name="Morono Y."/>
            <person name="Uchiyama I."/>
            <person name="Ito T."/>
            <person name="Fujiyama A."/>
            <person name="Inagaki F."/>
            <person name="Takami H."/>
        </authorList>
    </citation>
    <scope>NUCLEOTIDE SEQUENCE</scope>
    <source>
        <strain evidence="1">Expedition CK06-06</strain>
    </source>
</reference>
<sequence length="111" mass="12659">MVALPEVHECGTELEQWLRMRVHPVAVKMLKNREEVPEGAIIPTRDWGHKYSLCQAFAKSQRTNLAIAMFKEDMWCFEPVIGLGLAERIPYFLEGSHRYPDSMPAGKETAA</sequence>
<protein>
    <submittedName>
        <fullName evidence="1">Uncharacterized protein</fullName>
    </submittedName>
</protein>
<name>X1U5H2_9ZZZZ</name>
<comment type="caution">
    <text evidence="1">The sequence shown here is derived from an EMBL/GenBank/DDBJ whole genome shotgun (WGS) entry which is preliminary data.</text>
</comment>
<dbReference type="InterPro" id="IPR003748">
    <property type="entry name" value="DUF169"/>
</dbReference>